<keyword evidence="2" id="KW-0677">Repeat</keyword>
<dbReference type="GO" id="GO:0005524">
    <property type="term" value="F:ATP binding"/>
    <property type="evidence" value="ECO:0007669"/>
    <property type="project" value="UniProtKB-KW"/>
</dbReference>
<evidence type="ECO:0000256" key="2">
    <source>
        <dbReference type="ARBA" id="ARBA00022737"/>
    </source>
</evidence>
<name>A0AAV5MD52_9ROSI</name>
<dbReference type="GO" id="GO:0006952">
    <property type="term" value="P:defense response"/>
    <property type="evidence" value="ECO:0007669"/>
    <property type="project" value="UniProtKB-KW"/>
</dbReference>
<evidence type="ECO:0000259" key="6">
    <source>
        <dbReference type="Pfam" id="PF00931"/>
    </source>
</evidence>
<dbReference type="SUPFAM" id="SSF52058">
    <property type="entry name" value="L domain-like"/>
    <property type="match status" value="1"/>
</dbReference>
<dbReference type="InterPro" id="IPR036388">
    <property type="entry name" value="WH-like_DNA-bd_sf"/>
</dbReference>
<feature type="domain" description="Disease resistance protein winged helix" evidence="8">
    <location>
        <begin position="435"/>
        <end position="509"/>
    </location>
</feature>
<dbReference type="PANTHER" id="PTHR36766:SF70">
    <property type="entry name" value="DISEASE RESISTANCE PROTEIN RGA4"/>
    <property type="match status" value="1"/>
</dbReference>
<keyword evidence="1" id="KW-0433">Leucine-rich repeat</keyword>
<dbReference type="Gene3D" id="1.20.5.4130">
    <property type="match status" value="1"/>
</dbReference>
<dbReference type="InterPro" id="IPR002182">
    <property type="entry name" value="NB-ARC"/>
</dbReference>
<dbReference type="InterPro" id="IPR027417">
    <property type="entry name" value="P-loop_NTPase"/>
</dbReference>
<dbReference type="Gene3D" id="3.40.50.300">
    <property type="entry name" value="P-loop containing nucleotide triphosphate hydrolases"/>
    <property type="match status" value="1"/>
</dbReference>
<evidence type="ECO:0000256" key="3">
    <source>
        <dbReference type="ARBA" id="ARBA00022741"/>
    </source>
</evidence>
<keyword evidence="3" id="KW-0547">Nucleotide-binding</keyword>
<dbReference type="Pfam" id="PF23559">
    <property type="entry name" value="WHD_DRP"/>
    <property type="match status" value="1"/>
</dbReference>
<organism evidence="10 11">
    <name type="scientific">Rubroshorea leprosula</name>
    <dbReference type="NCBI Taxonomy" id="152421"/>
    <lineage>
        <taxon>Eukaryota</taxon>
        <taxon>Viridiplantae</taxon>
        <taxon>Streptophyta</taxon>
        <taxon>Embryophyta</taxon>
        <taxon>Tracheophyta</taxon>
        <taxon>Spermatophyta</taxon>
        <taxon>Magnoliopsida</taxon>
        <taxon>eudicotyledons</taxon>
        <taxon>Gunneridae</taxon>
        <taxon>Pentapetalae</taxon>
        <taxon>rosids</taxon>
        <taxon>malvids</taxon>
        <taxon>Malvales</taxon>
        <taxon>Dipterocarpaceae</taxon>
        <taxon>Rubroshorea</taxon>
    </lineage>
</organism>
<reference evidence="10 11" key="1">
    <citation type="journal article" date="2021" name="Commun. Biol.">
        <title>The genome of Shorea leprosula (Dipterocarpaceae) highlights the ecological relevance of drought in aseasonal tropical rainforests.</title>
        <authorList>
            <person name="Ng K.K.S."/>
            <person name="Kobayashi M.J."/>
            <person name="Fawcett J.A."/>
            <person name="Hatakeyama M."/>
            <person name="Paape T."/>
            <person name="Ng C.H."/>
            <person name="Ang C.C."/>
            <person name="Tnah L.H."/>
            <person name="Lee C.T."/>
            <person name="Nishiyama T."/>
            <person name="Sese J."/>
            <person name="O'Brien M.J."/>
            <person name="Copetti D."/>
            <person name="Mohd Noor M.I."/>
            <person name="Ong R.C."/>
            <person name="Putra M."/>
            <person name="Sireger I.Z."/>
            <person name="Indrioko S."/>
            <person name="Kosugi Y."/>
            <person name="Izuno A."/>
            <person name="Isagi Y."/>
            <person name="Lee S.L."/>
            <person name="Shimizu K.K."/>
        </authorList>
    </citation>
    <scope>NUCLEOTIDE SEQUENCE [LARGE SCALE GENOMIC DNA]</scope>
    <source>
        <strain evidence="10">214</strain>
    </source>
</reference>
<dbReference type="InterPro" id="IPR056789">
    <property type="entry name" value="LRR_R13L1-DRL21"/>
</dbReference>
<dbReference type="Proteomes" id="UP001054252">
    <property type="component" value="Unassembled WGS sequence"/>
</dbReference>
<dbReference type="Gene3D" id="1.10.10.10">
    <property type="entry name" value="Winged helix-like DNA-binding domain superfamily/Winged helix DNA-binding domain"/>
    <property type="match status" value="1"/>
</dbReference>
<evidence type="ECO:0000259" key="9">
    <source>
        <dbReference type="Pfam" id="PF25019"/>
    </source>
</evidence>
<proteinExistence type="predicted"/>
<feature type="domain" description="NB-ARC" evidence="6">
    <location>
        <begin position="193"/>
        <end position="347"/>
    </location>
</feature>
<dbReference type="FunFam" id="1.10.10.10:FF:000322">
    <property type="entry name" value="Probable disease resistance protein At1g63360"/>
    <property type="match status" value="1"/>
</dbReference>
<keyword evidence="11" id="KW-1185">Reference proteome</keyword>
<gene>
    <name evidence="10" type="ORF">SLEP1_g54378</name>
</gene>
<protein>
    <submittedName>
        <fullName evidence="10">Uncharacterized protein</fullName>
    </submittedName>
</protein>
<evidence type="ECO:0000313" key="10">
    <source>
        <dbReference type="EMBL" id="GKV47475.1"/>
    </source>
</evidence>
<dbReference type="Pfam" id="PF25019">
    <property type="entry name" value="LRR_R13L1-DRL21"/>
    <property type="match status" value="1"/>
</dbReference>
<dbReference type="Pfam" id="PF00931">
    <property type="entry name" value="NB-ARC"/>
    <property type="match status" value="1"/>
</dbReference>
<dbReference type="InterPro" id="IPR041118">
    <property type="entry name" value="Rx_N"/>
</dbReference>
<dbReference type="EMBL" id="BPVZ01000229">
    <property type="protein sequence ID" value="GKV47475.1"/>
    <property type="molecule type" value="Genomic_DNA"/>
</dbReference>
<dbReference type="Pfam" id="PF18052">
    <property type="entry name" value="Rx_N"/>
    <property type="match status" value="1"/>
</dbReference>
<evidence type="ECO:0000256" key="5">
    <source>
        <dbReference type="ARBA" id="ARBA00022840"/>
    </source>
</evidence>
<dbReference type="GO" id="GO:0051707">
    <property type="term" value="P:response to other organism"/>
    <property type="evidence" value="ECO:0007669"/>
    <property type="project" value="UniProtKB-ARBA"/>
</dbReference>
<keyword evidence="4" id="KW-0611">Plant defense</keyword>
<dbReference type="SUPFAM" id="SSF52540">
    <property type="entry name" value="P-loop containing nucleoside triphosphate hydrolases"/>
    <property type="match status" value="1"/>
</dbReference>
<dbReference type="GO" id="GO:0043531">
    <property type="term" value="F:ADP binding"/>
    <property type="evidence" value="ECO:0007669"/>
    <property type="project" value="InterPro"/>
</dbReference>
<dbReference type="PRINTS" id="PR00364">
    <property type="entry name" value="DISEASERSIST"/>
</dbReference>
<evidence type="ECO:0000256" key="1">
    <source>
        <dbReference type="ARBA" id="ARBA00022614"/>
    </source>
</evidence>
<dbReference type="Gene3D" id="3.80.10.10">
    <property type="entry name" value="Ribonuclease Inhibitor"/>
    <property type="match status" value="2"/>
</dbReference>
<dbReference type="PANTHER" id="PTHR36766">
    <property type="entry name" value="PLANT BROAD-SPECTRUM MILDEW RESISTANCE PROTEIN RPW8"/>
    <property type="match status" value="1"/>
</dbReference>
<feature type="domain" description="R13L1/DRL21-like LRR repeat region" evidence="9">
    <location>
        <begin position="656"/>
        <end position="787"/>
    </location>
</feature>
<keyword evidence="5" id="KW-0067">ATP-binding</keyword>
<sequence>MLPDFVTTLFIAPIVEEALSRVTSIAGRRFTEATRDLKKDMEGLRDSLTMVQSVLQAAEKVQERDVNIKNWLQNVESEVYDVVKLLDEYDYEVHERKVGNQSKIFIKQVLTFVSPSKSMLGKIKKKKESLDSIIRETNVISMLMSLGRDQNGATPIETIPYSDNAEVLGRDRAVSKIFSLLRAASRSEHRLSGLSIDGMPGVGKTELARSIYQKVQEENLYDLVAWICLSEEFDEQKILMVMLEYLDCNAGSKQSIAAISKWLKEKLENKKFLLILDDVWNEDPGSWKHFFSTLLLILNTTGNSIVVTTGNKQVLASASEMSTIPMHKHELQKLSNDECWLIMEKKILGSSNITSMSSDLLDIGKAIAEQCGGLPLVAAVIGEKLSHNIEAKEWVAIRDNTEWHSSHRREILSKLKKSFDRLPSPLKKCFSYCSIFPKGSKIRGDDLVQLWMARGFLHQSDDSKSEKEEDVGIKYLNALVSNYFFQDVEMDDFGRIKSCKMHDEIHNLALFISKYETCIWPDTRPIKSLFLEVDVFGTKALNPESLQSLKLEVAAVGRKELQESLGKLKYYMKYLDISENQIQGLPESISKLYNLQTLRFMSCRSLVKPPSDIEKLVSLRHIYFNEESHMPSGIGRLTSLQTLQLFVVGTKDGKKIKELASLNQLRGKLKICNLEKVSQSEAREAKLEDKGELIKLQFVWSRDRADYNNDMGVLEGLQPNSNLKSLTIENYKGSNFPSWIVKDASGSGDSFRLNSLLKMKLIACDECGDISCLGLLPMLQVLNIKAMSKVKNIVSTHGRSTVASSSQGGGESIKLFPVLRKFKLTNMKRLEGWTEVQSKLVFHHLEELHIQDCPDLKFYHDRSNMASNSQGGEESVTLFPALRKLTLCEMKTLEEWTETQCMAVFPCLVELHIQNCPELQTWQIDGSISHKLSRLSIQSCENLQVIPDGLLNLKSLDINHCPNLMAYAQEGSPEWSTIRHIGSIRINGQAV</sequence>
<dbReference type="InterPro" id="IPR042197">
    <property type="entry name" value="Apaf_helical"/>
</dbReference>
<evidence type="ECO:0000313" key="11">
    <source>
        <dbReference type="Proteomes" id="UP001054252"/>
    </source>
</evidence>
<evidence type="ECO:0000259" key="8">
    <source>
        <dbReference type="Pfam" id="PF23559"/>
    </source>
</evidence>
<dbReference type="Gene3D" id="1.10.8.430">
    <property type="entry name" value="Helical domain of apoptotic protease-activating factors"/>
    <property type="match status" value="1"/>
</dbReference>
<dbReference type="InterPro" id="IPR032675">
    <property type="entry name" value="LRR_dom_sf"/>
</dbReference>
<accession>A0AAV5MD52</accession>
<evidence type="ECO:0000256" key="4">
    <source>
        <dbReference type="ARBA" id="ARBA00022821"/>
    </source>
</evidence>
<dbReference type="InterPro" id="IPR058922">
    <property type="entry name" value="WHD_DRP"/>
</dbReference>
<evidence type="ECO:0000259" key="7">
    <source>
        <dbReference type="Pfam" id="PF18052"/>
    </source>
</evidence>
<feature type="domain" description="Disease resistance N-terminal" evidence="7">
    <location>
        <begin position="15"/>
        <end position="103"/>
    </location>
</feature>
<dbReference type="AlphaFoldDB" id="A0AAV5MD52"/>
<comment type="caution">
    <text evidence="10">The sequence shown here is derived from an EMBL/GenBank/DDBJ whole genome shotgun (WGS) entry which is preliminary data.</text>
</comment>